<organism evidence="7 8">
    <name type="scientific">Candidatus Caccoplasma intestinavium</name>
    <dbReference type="NCBI Taxonomy" id="2840716"/>
    <lineage>
        <taxon>Bacteria</taxon>
        <taxon>Pseudomonadati</taxon>
        <taxon>Bacteroidota</taxon>
        <taxon>Bacteroidia</taxon>
        <taxon>Bacteroidales</taxon>
        <taxon>Bacteroidaceae</taxon>
        <taxon>Bacteroidaceae incertae sedis</taxon>
        <taxon>Candidatus Caccoplasma</taxon>
    </lineage>
</organism>
<gene>
    <name evidence="7" type="ORF">IAD06_04000</name>
</gene>
<dbReference type="PANTHER" id="PTHR30213:SF0">
    <property type="entry name" value="UPF0761 MEMBRANE PROTEIN YIHY"/>
    <property type="match status" value="1"/>
</dbReference>
<evidence type="ECO:0000256" key="4">
    <source>
        <dbReference type="ARBA" id="ARBA00022989"/>
    </source>
</evidence>
<dbReference type="EMBL" id="DVKT01000032">
    <property type="protein sequence ID" value="HIT39187.1"/>
    <property type="molecule type" value="Genomic_DNA"/>
</dbReference>
<keyword evidence="4 6" id="KW-1133">Transmembrane helix</keyword>
<evidence type="ECO:0000256" key="5">
    <source>
        <dbReference type="ARBA" id="ARBA00023136"/>
    </source>
</evidence>
<keyword evidence="5 6" id="KW-0472">Membrane</keyword>
<dbReference type="GO" id="GO:0005886">
    <property type="term" value="C:plasma membrane"/>
    <property type="evidence" value="ECO:0007669"/>
    <property type="project" value="UniProtKB-SubCell"/>
</dbReference>
<proteinExistence type="predicted"/>
<dbReference type="InterPro" id="IPR017039">
    <property type="entry name" value="Virul_fac_BrkB"/>
</dbReference>
<dbReference type="AlphaFoldDB" id="A0A9D1GES0"/>
<feature type="transmembrane region" description="Helical" evidence="6">
    <location>
        <begin position="271"/>
        <end position="300"/>
    </location>
</feature>
<evidence type="ECO:0000313" key="7">
    <source>
        <dbReference type="EMBL" id="HIT39187.1"/>
    </source>
</evidence>
<sequence>MAATKQKKWRIIFRRTYRFIIYDMWRITGNEVSGSRHRLINLMKTIYLSIQRFIADDLQARAAALTFNTLLAIVPALALVFAVAKGFGFQTIVQSQLFDYFPAQREALEQAMTFVDSYLAQTKDGIFVGVGILFLMWSVVSLLNSVETTFNDIWQVSKQRSIYRKIVDYIAIMVLLPILMIVAGGLSIFVTSGIDTKPMLAFLSPVLRFVLAISPYILTCIVFTALYILVPNTRVKFWNALVSGVICGLSFQLLQFVYISGQVWVSRYNAIYGSFAFLLLFLLWMWISWLICLFGAVLSYSSQNVEKFNFDKDIKNISRRYKDFVVLVVVSVIVQRFVRGEAPLTRHQIASSYRIPVRLTGQVLQQLLEAKIIRGTPTSDERVWAYMPAIDVSRLSVGMLLRRLDRNGSENFKIDRRLYHKQWRAMLDTREASYLKGDTMLVKDLDFNSFMKDIKIEE</sequence>
<dbReference type="Pfam" id="PF03631">
    <property type="entry name" value="Virul_fac_BrkB"/>
    <property type="match status" value="1"/>
</dbReference>
<comment type="subcellular location">
    <subcellularLocation>
        <location evidence="1">Cell membrane</location>
        <topology evidence="1">Multi-pass membrane protein</topology>
    </subcellularLocation>
</comment>
<evidence type="ECO:0000313" key="8">
    <source>
        <dbReference type="Proteomes" id="UP000886722"/>
    </source>
</evidence>
<keyword evidence="2" id="KW-1003">Cell membrane</keyword>
<feature type="transmembrane region" description="Helical" evidence="6">
    <location>
        <begin position="126"/>
        <end position="146"/>
    </location>
</feature>
<feature type="transmembrane region" description="Helical" evidence="6">
    <location>
        <begin position="166"/>
        <end position="189"/>
    </location>
</feature>
<feature type="transmembrane region" description="Helical" evidence="6">
    <location>
        <begin position="62"/>
        <end position="84"/>
    </location>
</feature>
<evidence type="ECO:0000256" key="3">
    <source>
        <dbReference type="ARBA" id="ARBA00022692"/>
    </source>
</evidence>
<evidence type="ECO:0000256" key="2">
    <source>
        <dbReference type="ARBA" id="ARBA00022475"/>
    </source>
</evidence>
<evidence type="ECO:0000256" key="6">
    <source>
        <dbReference type="SAM" id="Phobius"/>
    </source>
</evidence>
<reference evidence="7" key="2">
    <citation type="journal article" date="2021" name="PeerJ">
        <title>Extensive microbial diversity within the chicken gut microbiome revealed by metagenomics and culture.</title>
        <authorList>
            <person name="Gilroy R."/>
            <person name="Ravi A."/>
            <person name="Getino M."/>
            <person name="Pursley I."/>
            <person name="Horton D.L."/>
            <person name="Alikhan N.F."/>
            <person name="Baker D."/>
            <person name="Gharbi K."/>
            <person name="Hall N."/>
            <person name="Watson M."/>
            <person name="Adriaenssens E.M."/>
            <person name="Foster-Nyarko E."/>
            <person name="Jarju S."/>
            <person name="Secka A."/>
            <person name="Antonio M."/>
            <person name="Oren A."/>
            <person name="Chaudhuri R.R."/>
            <person name="La Ragione R."/>
            <person name="Hildebrand F."/>
            <person name="Pallen M.J."/>
        </authorList>
    </citation>
    <scope>NUCLEOTIDE SEQUENCE</scope>
    <source>
        <strain evidence="7">21143</strain>
    </source>
</reference>
<accession>A0A9D1GES0</accession>
<dbReference type="Proteomes" id="UP000886722">
    <property type="component" value="Unassembled WGS sequence"/>
</dbReference>
<feature type="transmembrane region" description="Helical" evidence="6">
    <location>
        <begin position="237"/>
        <end position="259"/>
    </location>
</feature>
<reference evidence="7" key="1">
    <citation type="submission" date="2020-10" db="EMBL/GenBank/DDBJ databases">
        <authorList>
            <person name="Gilroy R."/>
        </authorList>
    </citation>
    <scope>NUCLEOTIDE SEQUENCE</scope>
    <source>
        <strain evidence="7">21143</strain>
    </source>
</reference>
<feature type="transmembrane region" description="Helical" evidence="6">
    <location>
        <begin position="209"/>
        <end position="230"/>
    </location>
</feature>
<protein>
    <submittedName>
        <fullName evidence="7">YihY/virulence factor BrkB family protein</fullName>
    </submittedName>
</protein>
<comment type="caution">
    <text evidence="7">The sequence shown here is derived from an EMBL/GenBank/DDBJ whole genome shotgun (WGS) entry which is preliminary data.</text>
</comment>
<dbReference type="NCBIfam" id="TIGR00765">
    <property type="entry name" value="yihY_not_rbn"/>
    <property type="match status" value="1"/>
</dbReference>
<keyword evidence="3 6" id="KW-0812">Transmembrane</keyword>
<evidence type="ECO:0000256" key="1">
    <source>
        <dbReference type="ARBA" id="ARBA00004651"/>
    </source>
</evidence>
<dbReference type="PANTHER" id="PTHR30213">
    <property type="entry name" value="INNER MEMBRANE PROTEIN YHJD"/>
    <property type="match status" value="1"/>
</dbReference>
<name>A0A9D1GES0_9BACT</name>